<dbReference type="Pfam" id="PF16872">
    <property type="entry name" value="putAbiC"/>
    <property type="match status" value="1"/>
</dbReference>
<dbReference type="AlphaFoldDB" id="A0A1S7TI78"/>
<evidence type="ECO:0000313" key="3">
    <source>
        <dbReference type="Proteomes" id="UP000192140"/>
    </source>
</evidence>
<keyword evidence="3" id="KW-1185">Reference proteome</keyword>
<feature type="transmembrane region" description="Helical" evidence="1">
    <location>
        <begin position="67"/>
        <end position="85"/>
    </location>
</feature>
<protein>
    <recommendedName>
        <fullName evidence="4">Phage abortive infection protein</fullName>
    </recommendedName>
</protein>
<dbReference type="EMBL" id="FCNP01000001">
    <property type="protein sequence ID" value="CVI54298.1"/>
    <property type="molecule type" value="Genomic_DNA"/>
</dbReference>
<organism evidence="2 3">
    <name type="scientific">Agrobacterium deltaense NCPPB 1641</name>
    <dbReference type="NCBI Taxonomy" id="1183425"/>
    <lineage>
        <taxon>Bacteria</taxon>
        <taxon>Pseudomonadati</taxon>
        <taxon>Pseudomonadota</taxon>
        <taxon>Alphaproteobacteria</taxon>
        <taxon>Hyphomicrobiales</taxon>
        <taxon>Rhizobiaceae</taxon>
        <taxon>Rhizobium/Agrobacterium group</taxon>
        <taxon>Agrobacterium</taxon>
    </lineage>
</organism>
<evidence type="ECO:0000313" key="2">
    <source>
        <dbReference type="EMBL" id="CVI54298.1"/>
    </source>
</evidence>
<proteinExistence type="predicted"/>
<keyword evidence="1" id="KW-0812">Transmembrane</keyword>
<evidence type="ECO:0008006" key="4">
    <source>
        <dbReference type="Google" id="ProtNLM"/>
    </source>
</evidence>
<keyword evidence="1" id="KW-1133">Transmembrane helix</keyword>
<gene>
    <name evidence="2" type="ORF">AGR7A_Cc10006</name>
</gene>
<dbReference type="Proteomes" id="UP000192140">
    <property type="component" value="Unassembled WGS sequence"/>
</dbReference>
<accession>A0A1S7TI78</accession>
<evidence type="ECO:0000256" key="1">
    <source>
        <dbReference type="SAM" id="Phobius"/>
    </source>
</evidence>
<dbReference type="RefSeq" id="WP_080853078.1">
    <property type="nucleotide sequence ID" value="NZ_LT009775.1"/>
</dbReference>
<feature type="transmembrane region" description="Helical" evidence="1">
    <location>
        <begin position="28"/>
        <end position="47"/>
    </location>
</feature>
<comment type="caution">
    <text evidence="2">The sequence shown here is derived from an EMBL/GenBank/DDBJ whole genome shotgun (WGS) entry which is preliminary data.</text>
</comment>
<name>A0A1S7TI78_9HYPH</name>
<sequence>MQKYVTAFRGHFDQFIGVEKAQKSPTGLFYLFIIAITISLSIFLMAIAVEAFGKDLGTFGDFIGGTLNPVLTFLTFMGLLITIVLQQTELRESRMELGRSATALESQLAATDRQNFESTFFQMLTLHNTIVNSIDLYYGGRERAMGLDINKAARETKGRDCFEQFFRNFEAAYAQAVGLPDRDRLQQAYDSFWSDRQQDLAHYYRYLYNVLRFVHEAKGIKDRGPYVKLLRAQLSDYELVMLFYTALNKHGINYWLYIHEYQLFDNLPEGMLIEGNHRAFYSERSFGEPKRTPPAEWPPAILAFHFDADREKKKQRAAAGFPEVEEPTSDEILEAELKRDL</sequence>
<keyword evidence="1" id="KW-0472">Membrane</keyword>
<reference evidence="2" key="1">
    <citation type="submission" date="2016-01" db="EMBL/GenBank/DDBJ databases">
        <authorList>
            <person name="Regsiter A."/>
            <person name="william w."/>
        </authorList>
    </citation>
    <scope>NUCLEOTIDE SEQUENCE</scope>
    <source>
        <strain evidence="2">NCPPB 1641</strain>
    </source>
</reference>
<dbReference type="InterPro" id="IPR031709">
    <property type="entry name" value="PutAbiC"/>
</dbReference>